<reference evidence="1" key="1">
    <citation type="submission" date="2021-07" db="EMBL/GenBank/DDBJ databases">
        <authorList>
            <person name="Catto M.A."/>
            <person name="Jacobson A."/>
            <person name="Kennedy G."/>
            <person name="Labadie P."/>
            <person name="Hunt B.G."/>
            <person name="Srinivasan R."/>
        </authorList>
    </citation>
    <scope>NUCLEOTIDE SEQUENCE</scope>
    <source>
        <strain evidence="1">PL_HMW_Pooled</strain>
        <tissue evidence="1">Head</tissue>
    </source>
</reference>
<gene>
    <name evidence="1" type="ORF">KUF71_000445</name>
</gene>
<dbReference type="EMBL" id="JAHWGI010001255">
    <property type="protein sequence ID" value="KAK3926375.1"/>
    <property type="molecule type" value="Genomic_DNA"/>
</dbReference>
<proteinExistence type="predicted"/>
<name>A0AAE1LNX5_9NEOP</name>
<evidence type="ECO:0000313" key="2">
    <source>
        <dbReference type="Proteomes" id="UP001219518"/>
    </source>
</evidence>
<sequence>RHHLRNKVHCHCGDALRRPSRTWFAKVRHSRKVLTSLVRLRTGHASTPTHLHRFVPSALCPRCGADRADAVHLVDVFPFSDRVGLEAEAAKHDIQPTFEDLLRQPARAVAALGVFLCQNPNVKLV</sequence>
<evidence type="ECO:0000313" key="1">
    <source>
        <dbReference type="EMBL" id="KAK3926375.1"/>
    </source>
</evidence>
<comment type="caution">
    <text evidence="1">The sequence shown here is derived from an EMBL/GenBank/DDBJ whole genome shotgun (WGS) entry which is preliminary data.</text>
</comment>
<reference evidence="1" key="2">
    <citation type="journal article" date="2023" name="BMC Genomics">
        <title>Pest status, molecular evolution, and epigenetic factors derived from the genome assembly of Frankliniella fusca, a thysanopteran phytovirus vector.</title>
        <authorList>
            <person name="Catto M.A."/>
            <person name="Labadie P.E."/>
            <person name="Jacobson A.L."/>
            <person name="Kennedy G.G."/>
            <person name="Srinivasan R."/>
            <person name="Hunt B.G."/>
        </authorList>
    </citation>
    <scope>NUCLEOTIDE SEQUENCE</scope>
    <source>
        <strain evidence="1">PL_HMW_Pooled</strain>
    </source>
</reference>
<organism evidence="1 2">
    <name type="scientific">Frankliniella fusca</name>
    <dbReference type="NCBI Taxonomy" id="407009"/>
    <lineage>
        <taxon>Eukaryota</taxon>
        <taxon>Metazoa</taxon>
        <taxon>Ecdysozoa</taxon>
        <taxon>Arthropoda</taxon>
        <taxon>Hexapoda</taxon>
        <taxon>Insecta</taxon>
        <taxon>Pterygota</taxon>
        <taxon>Neoptera</taxon>
        <taxon>Paraneoptera</taxon>
        <taxon>Thysanoptera</taxon>
        <taxon>Terebrantia</taxon>
        <taxon>Thripoidea</taxon>
        <taxon>Thripidae</taxon>
        <taxon>Frankliniella</taxon>
    </lineage>
</organism>
<feature type="non-terminal residue" evidence="1">
    <location>
        <position position="125"/>
    </location>
</feature>
<dbReference type="Proteomes" id="UP001219518">
    <property type="component" value="Unassembled WGS sequence"/>
</dbReference>
<accession>A0AAE1LNX5</accession>
<protein>
    <submittedName>
        <fullName evidence="1">UDP-glycosyltransferase</fullName>
    </submittedName>
</protein>
<keyword evidence="2" id="KW-1185">Reference proteome</keyword>
<dbReference type="AlphaFoldDB" id="A0AAE1LNX5"/>